<dbReference type="PROSITE" id="PS51293">
    <property type="entry name" value="SANT"/>
    <property type="match status" value="1"/>
</dbReference>
<feature type="domain" description="Myb-like" evidence="7">
    <location>
        <begin position="92"/>
        <end position="144"/>
    </location>
</feature>
<dbReference type="EMBL" id="NMUH01001827">
    <property type="protein sequence ID" value="MQL95729.1"/>
    <property type="molecule type" value="Genomic_DNA"/>
</dbReference>
<reference evidence="10" key="1">
    <citation type="submission" date="2017-07" db="EMBL/GenBank/DDBJ databases">
        <title>Taro Niue Genome Assembly and Annotation.</title>
        <authorList>
            <person name="Atibalentja N."/>
            <person name="Keating K."/>
            <person name="Fields C.J."/>
        </authorList>
    </citation>
    <scope>NUCLEOTIDE SEQUENCE</scope>
    <source>
        <strain evidence="10">Niue_2</strain>
        <tissue evidence="10">Leaf</tissue>
    </source>
</reference>
<feature type="compositionally biased region" description="Acidic residues" evidence="6">
    <location>
        <begin position="27"/>
        <end position="41"/>
    </location>
</feature>
<dbReference type="InterPro" id="IPR052245">
    <property type="entry name" value="Plant_Stress_Dev_TF"/>
</dbReference>
<dbReference type="Gene3D" id="1.10.10.60">
    <property type="entry name" value="Homeodomain-like"/>
    <property type="match status" value="1"/>
</dbReference>
<evidence type="ECO:0000256" key="6">
    <source>
        <dbReference type="SAM" id="MobiDB-lite"/>
    </source>
</evidence>
<dbReference type="FunFam" id="1.10.10.60:FF:000009">
    <property type="entry name" value="transcription factor MYB1R1"/>
    <property type="match status" value="1"/>
</dbReference>
<dbReference type="InterPro" id="IPR017930">
    <property type="entry name" value="Myb_dom"/>
</dbReference>
<dbReference type="InterPro" id="IPR017884">
    <property type="entry name" value="SANT_dom"/>
</dbReference>
<dbReference type="PANTHER" id="PTHR44191">
    <property type="entry name" value="TRANSCRIPTION FACTOR KUA1"/>
    <property type="match status" value="1"/>
</dbReference>
<accession>A0A843VX48</accession>
<name>A0A843VX48_COLES</name>
<dbReference type="Pfam" id="PF00249">
    <property type="entry name" value="Myb_DNA-binding"/>
    <property type="match status" value="1"/>
</dbReference>
<proteinExistence type="predicted"/>
<dbReference type="PANTHER" id="PTHR44191:SF61">
    <property type="entry name" value="OS08G0151000 PROTEIN"/>
    <property type="match status" value="1"/>
</dbReference>
<keyword evidence="2" id="KW-0805">Transcription regulation</keyword>
<evidence type="ECO:0000256" key="4">
    <source>
        <dbReference type="ARBA" id="ARBA00023163"/>
    </source>
</evidence>
<keyword evidence="11" id="KW-1185">Reference proteome</keyword>
<evidence type="ECO:0000313" key="10">
    <source>
        <dbReference type="EMBL" id="MQL95729.1"/>
    </source>
</evidence>
<comment type="subcellular location">
    <subcellularLocation>
        <location evidence="1">Nucleus</location>
    </subcellularLocation>
</comment>
<sequence length="329" mass="35616">MEAREGRGGVEKRRVRLFGVSIVRDVSEDEEDEEEDMDVGDGDGVKAEVLRKSKSMGNLASADHGSGEDGYLSDGGLAKPGKRRRGAGPRGHERKKGVPWTEEEHRTFLAGLEKLGKGDWRGISRKFVTSRTPTQVASHAQKYFIRQTMASNKKRRSSLFDVVINDAVQASTSGTDSTLPWAKTPEIPNDIRPIFQDNKKRELSGLGSTETASNGPQLPPSPQFVTNPIGGVSKPCLLNNVGGVSGSTEEEKQMPAAPKLSAMLQKISYPPLPPDIAPQPQVVNPHPAAFSPEFLQLFPCRPPQASAAYPLNETSDLELSIAPPKVCTV</sequence>
<feature type="region of interest" description="Disordered" evidence="6">
    <location>
        <begin position="172"/>
        <end position="226"/>
    </location>
</feature>
<organism evidence="10 11">
    <name type="scientific">Colocasia esculenta</name>
    <name type="common">Wild taro</name>
    <name type="synonym">Arum esculentum</name>
    <dbReference type="NCBI Taxonomy" id="4460"/>
    <lineage>
        <taxon>Eukaryota</taxon>
        <taxon>Viridiplantae</taxon>
        <taxon>Streptophyta</taxon>
        <taxon>Embryophyta</taxon>
        <taxon>Tracheophyta</taxon>
        <taxon>Spermatophyta</taxon>
        <taxon>Magnoliopsida</taxon>
        <taxon>Liliopsida</taxon>
        <taxon>Araceae</taxon>
        <taxon>Aroideae</taxon>
        <taxon>Colocasieae</taxon>
        <taxon>Colocasia</taxon>
    </lineage>
</organism>
<dbReference type="GO" id="GO:0009739">
    <property type="term" value="P:response to gibberellin"/>
    <property type="evidence" value="ECO:0007669"/>
    <property type="project" value="TreeGrafter"/>
</dbReference>
<dbReference type="OrthoDB" id="118550at2759"/>
<dbReference type="PROSITE" id="PS51294">
    <property type="entry name" value="HTH_MYB"/>
    <property type="match status" value="1"/>
</dbReference>
<dbReference type="NCBIfam" id="TIGR01557">
    <property type="entry name" value="myb_SHAQKYF"/>
    <property type="match status" value="1"/>
</dbReference>
<dbReference type="SUPFAM" id="SSF46689">
    <property type="entry name" value="Homeodomain-like"/>
    <property type="match status" value="1"/>
</dbReference>
<feature type="compositionally biased region" description="Basic residues" evidence="6">
    <location>
        <begin position="80"/>
        <end position="97"/>
    </location>
</feature>
<dbReference type="Proteomes" id="UP000652761">
    <property type="component" value="Unassembled WGS sequence"/>
</dbReference>
<dbReference type="GO" id="GO:0009744">
    <property type="term" value="P:response to sucrose"/>
    <property type="evidence" value="ECO:0007669"/>
    <property type="project" value="UniProtKB-ARBA"/>
</dbReference>
<dbReference type="GO" id="GO:0006355">
    <property type="term" value="P:regulation of DNA-templated transcription"/>
    <property type="evidence" value="ECO:0007669"/>
    <property type="project" value="UniProtKB-ARBA"/>
</dbReference>
<feature type="region of interest" description="Disordered" evidence="6">
    <location>
        <begin position="25"/>
        <end position="101"/>
    </location>
</feature>
<keyword evidence="5" id="KW-0539">Nucleus</keyword>
<dbReference type="InterPro" id="IPR009057">
    <property type="entry name" value="Homeodomain-like_sf"/>
</dbReference>
<feature type="domain" description="HTH myb-type" evidence="9">
    <location>
        <begin position="92"/>
        <end position="148"/>
    </location>
</feature>
<dbReference type="InterPro" id="IPR001005">
    <property type="entry name" value="SANT/Myb"/>
</dbReference>
<evidence type="ECO:0000256" key="3">
    <source>
        <dbReference type="ARBA" id="ARBA00023125"/>
    </source>
</evidence>
<dbReference type="GO" id="GO:0003677">
    <property type="term" value="F:DNA binding"/>
    <property type="evidence" value="ECO:0007669"/>
    <property type="project" value="UniProtKB-KW"/>
</dbReference>
<dbReference type="SMART" id="SM00717">
    <property type="entry name" value="SANT"/>
    <property type="match status" value="1"/>
</dbReference>
<feature type="compositionally biased region" description="Polar residues" evidence="6">
    <location>
        <begin position="206"/>
        <end position="216"/>
    </location>
</feature>
<protein>
    <submittedName>
        <fullName evidence="10">Uncharacterized protein</fullName>
    </submittedName>
</protein>
<keyword evidence="4" id="KW-0804">Transcription</keyword>
<dbReference type="PROSITE" id="PS50090">
    <property type="entry name" value="MYB_LIKE"/>
    <property type="match status" value="1"/>
</dbReference>
<evidence type="ECO:0000259" key="7">
    <source>
        <dbReference type="PROSITE" id="PS50090"/>
    </source>
</evidence>
<evidence type="ECO:0000256" key="2">
    <source>
        <dbReference type="ARBA" id="ARBA00023015"/>
    </source>
</evidence>
<evidence type="ECO:0000256" key="5">
    <source>
        <dbReference type="ARBA" id="ARBA00023242"/>
    </source>
</evidence>
<dbReference type="CDD" id="cd00167">
    <property type="entry name" value="SANT"/>
    <property type="match status" value="1"/>
</dbReference>
<feature type="domain" description="SANT" evidence="8">
    <location>
        <begin position="100"/>
        <end position="148"/>
    </location>
</feature>
<evidence type="ECO:0000259" key="9">
    <source>
        <dbReference type="PROSITE" id="PS51294"/>
    </source>
</evidence>
<gene>
    <name evidence="10" type="ORF">Taro_028396</name>
</gene>
<dbReference type="InterPro" id="IPR006447">
    <property type="entry name" value="Myb_dom_plants"/>
</dbReference>
<evidence type="ECO:0000259" key="8">
    <source>
        <dbReference type="PROSITE" id="PS51293"/>
    </source>
</evidence>
<comment type="caution">
    <text evidence="10">The sequence shown here is derived from an EMBL/GenBank/DDBJ whole genome shotgun (WGS) entry which is preliminary data.</text>
</comment>
<evidence type="ECO:0000256" key="1">
    <source>
        <dbReference type="ARBA" id="ARBA00004123"/>
    </source>
</evidence>
<evidence type="ECO:0000313" key="11">
    <source>
        <dbReference type="Proteomes" id="UP000652761"/>
    </source>
</evidence>
<dbReference type="GO" id="GO:0009723">
    <property type="term" value="P:response to ethylene"/>
    <property type="evidence" value="ECO:0007669"/>
    <property type="project" value="TreeGrafter"/>
</dbReference>
<keyword evidence="3" id="KW-0238">DNA-binding</keyword>
<dbReference type="AlphaFoldDB" id="A0A843VX48"/>
<dbReference type="GO" id="GO:0005634">
    <property type="term" value="C:nucleus"/>
    <property type="evidence" value="ECO:0007669"/>
    <property type="project" value="UniProtKB-SubCell"/>
</dbReference>